<feature type="signal peptide" evidence="2">
    <location>
        <begin position="1"/>
        <end position="21"/>
    </location>
</feature>
<feature type="transmembrane region" description="Helical" evidence="1">
    <location>
        <begin position="66"/>
        <end position="84"/>
    </location>
</feature>
<dbReference type="EMBL" id="UYYB01109370">
    <property type="protein sequence ID" value="VDM80648.1"/>
    <property type="molecule type" value="Genomic_DNA"/>
</dbReference>
<keyword evidence="1" id="KW-1133">Transmembrane helix</keyword>
<dbReference type="Proteomes" id="UP000270094">
    <property type="component" value="Unassembled WGS sequence"/>
</dbReference>
<dbReference type="OrthoDB" id="10481153at2759"/>
<evidence type="ECO:0000256" key="2">
    <source>
        <dbReference type="SAM" id="SignalP"/>
    </source>
</evidence>
<feature type="chain" id="PRO_5018102949" evidence="2">
    <location>
        <begin position="22"/>
        <end position="130"/>
    </location>
</feature>
<keyword evidence="1" id="KW-0812">Transmembrane</keyword>
<keyword evidence="1" id="KW-0472">Membrane</keyword>
<proteinExistence type="predicted"/>
<protein>
    <submittedName>
        <fullName evidence="3">Uncharacterized protein</fullName>
    </submittedName>
</protein>
<feature type="non-terminal residue" evidence="3">
    <location>
        <position position="130"/>
    </location>
</feature>
<accession>A0A3P7LN68</accession>
<evidence type="ECO:0000313" key="3">
    <source>
        <dbReference type="EMBL" id="VDM80648.1"/>
    </source>
</evidence>
<feature type="transmembrane region" description="Helical" evidence="1">
    <location>
        <begin position="12"/>
        <end position="34"/>
    </location>
</feature>
<sequence length="130" mass="14276">MGTRQDIGDFHFLWLTALFHAADLSFPTGFVTFFRNVVEATRAEVSSALLIQLIDTRPFQNWPGDAMLVLTLLILFCNSVSACYRYPKGQKSPCEDLRCGPGEDCVVSQKDGVLSAQCICPSSCPSYGDS</sequence>
<keyword evidence="2" id="KW-0732">Signal</keyword>
<organism evidence="3 4">
    <name type="scientific">Strongylus vulgaris</name>
    <name type="common">Blood worm</name>
    <dbReference type="NCBI Taxonomy" id="40348"/>
    <lineage>
        <taxon>Eukaryota</taxon>
        <taxon>Metazoa</taxon>
        <taxon>Ecdysozoa</taxon>
        <taxon>Nematoda</taxon>
        <taxon>Chromadorea</taxon>
        <taxon>Rhabditida</taxon>
        <taxon>Rhabditina</taxon>
        <taxon>Rhabditomorpha</taxon>
        <taxon>Strongyloidea</taxon>
        <taxon>Strongylidae</taxon>
        <taxon>Strongylus</taxon>
    </lineage>
</organism>
<name>A0A3P7LN68_STRVU</name>
<evidence type="ECO:0000256" key="1">
    <source>
        <dbReference type="SAM" id="Phobius"/>
    </source>
</evidence>
<keyword evidence="4" id="KW-1185">Reference proteome</keyword>
<dbReference type="AlphaFoldDB" id="A0A3P7LN68"/>
<evidence type="ECO:0000313" key="4">
    <source>
        <dbReference type="Proteomes" id="UP000270094"/>
    </source>
</evidence>
<gene>
    <name evidence="3" type="ORF">SVUK_LOCUS15646</name>
</gene>
<reference evidence="3 4" key="1">
    <citation type="submission" date="2018-11" db="EMBL/GenBank/DDBJ databases">
        <authorList>
            <consortium name="Pathogen Informatics"/>
        </authorList>
    </citation>
    <scope>NUCLEOTIDE SEQUENCE [LARGE SCALE GENOMIC DNA]</scope>
</reference>